<dbReference type="Proteomes" id="UP000216052">
    <property type="component" value="Chromosome"/>
</dbReference>
<dbReference type="EMBL" id="CP155571">
    <property type="protein sequence ID" value="XFO72147.1"/>
    <property type="molecule type" value="Genomic_DNA"/>
</dbReference>
<sequence length="111" mass="12337">MKRRDFIKAMGTGAIGLMLGGCDFKSPIPAANSDNTSSEKQNSPAFTDKIEFVLWHAPAKKSARSVSVQVLCMSHLPLRSKKWLSMQQNKDSTSWIRSCRSSARQKLSVVH</sequence>
<feature type="region of interest" description="Disordered" evidence="1">
    <location>
        <begin position="87"/>
        <end position="111"/>
    </location>
</feature>
<gene>
    <name evidence="2" type="ORF">SPACI_021930</name>
</gene>
<evidence type="ECO:0008006" key="4">
    <source>
        <dbReference type="Google" id="ProtNLM"/>
    </source>
</evidence>
<evidence type="ECO:0000256" key="1">
    <source>
        <dbReference type="SAM" id="MobiDB-lite"/>
    </source>
</evidence>
<proteinExistence type="predicted"/>
<feature type="compositionally biased region" description="Polar residues" evidence="1">
    <location>
        <begin position="87"/>
        <end position="105"/>
    </location>
</feature>
<keyword evidence="3" id="KW-1185">Reference proteome</keyword>
<accession>A0ABZ3J2H8</accession>
<organism evidence="2 3">
    <name type="scientific">Sporomusa acidovorans (strain ATCC 49682 / DSM 3132 / Mol)</name>
    <dbReference type="NCBI Taxonomy" id="1123286"/>
    <lineage>
        <taxon>Bacteria</taxon>
        <taxon>Bacillati</taxon>
        <taxon>Bacillota</taxon>
        <taxon>Negativicutes</taxon>
        <taxon>Selenomonadales</taxon>
        <taxon>Sporomusaceae</taxon>
        <taxon>Sporomusa</taxon>
    </lineage>
</organism>
<evidence type="ECO:0000313" key="2">
    <source>
        <dbReference type="EMBL" id="XFO72147.1"/>
    </source>
</evidence>
<protein>
    <recommendedName>
        <fullName evidence="4">Twin-arginine translocation signal domain-containing protein</fullName>
    </recommendedName>
</protein>
<name>A0ABZ3J2H8_SPOA4</name>
<evidence type="ECO:0000313" key="3">
    <source>
        <dbReference type="Proteomes" id="UP000216052"/>
    </source>
</evidence>
<reference evidence="2" key="1">
    <citation type="submission" date="2024-05" db="EMBL/GenBank/DDBJ databases">
        <title>Isolation and characterization of Sporomusa carbonis sp. nov., a carboxydotrophic hydrogenogen in the genus of Sporomusa isolated from a charcoal burning pile.</title>
        <authorList>
            <person name="Boeer T."/>
            <person name="Rosenbaum F."/>
            <person name="Eysell L."/>
            <person name="Mueller V."/>
            <person name="Daniel R."/>
            <person name="Poehlein A."/>
        </authorList>
    </citation>
    <scope>NUCLEOTIDE SEQUENCE [LARGE SCALE GENOMIC DNA]</scope>
    <source>
        <strain evidence="2">DSM 3132</strain>
    </source>
</reference>
<dbReference type="PROSITE" id="PS51257">
    <property type="entry name" value="PROKAR_LIPOPROTEIN"/>
    <property type="match status" value="1"/>
</dbReference>